<comment type="caution">
    <text evidence="1">The sequence shown here is derived from an EMBL/GenBank/DDBJ whole genome shotgun (WGS) entry which is preliminary data.</text>
</comment>
<organism evidence="1 2">
    <name type="scientific">Basidiobolus ranarum</name>
    <dbReference type="NCBI Taxonomy" id="34480"/>
    <lineage>
        <taxon>Eukaryota</taxon>
        <taxon>Fungi</taxon>
        <taxon>Fungi incertae sedis</taxon>
        <taxon>Zoopagomycota</taxon>
        <taxon>Entomophthoromycotina</taxon>
        <taxon>Basidiobolomycetes</taxon>
        <taxon>Basidiobolales</taxon>
        <taxon>Basidiobolaceae</taxon>
        <taxon>Basidiobolus</taxon>
    </lineage>
</organism>
<dbReference type="PANTHER" id="PTHR28152:SF1">
    <property type="entry name" value="HYDROXYACYL-THIOESTER DEHYDRATASE TYPE 2, MITOCHONDRIAL"/>
    <property type="match status" value="1"/>
</dbReference>
<accession>A0ABR2X369</accession>
<name>A0ABR2X369_9FUNG</name>
<reference evidence="1 2" key="1">
    <citation type="submission" date="2023-04" db="EMBL/GenBank/DDBJ databases">
        <title>Genome of Basidiobolus ranarum AG-B5.</title>
        <authorList>
            <person name="Stajich J.E."/>
            <person name="Carter-House D."/>
            <person name="Gryganskyi A."/>
        </authorList>
    </citation>
    <scope>NUCLEOTIDE SEQUENCE [LARGE SCALE GENOMIC DNA]</scope>
    <source>
        <strain evidence="1 2">AG-B5</strain>
    </source>
</reference>
<proteinExistence type="predicted"/>
<evidence type="ECO:0000313" key="1">
    <source>
        <dbReference type="EMBL" id="KAK9768235.1"/>
    </source>
</evidence>
<sequence length="334" mass="38069">MHRTYNMLKRVTISTKRKPIHYLNIYPYLSAKTPSRFQSQTTTPVDTFQQWKSTSLSQVNVETDIITPSICQLMALVLNRKNISLPEAGTLLPPNWHLAFFPPRYRQEDLSSDGYEACFRPPEPFRRRMWASGALHLVDSNPITVGQKVTMTTKCQDISVLNGSQGETVLVTLEKDLTNEHGLSAKDVRCLAYMRAPEHTNNNETRGIKARRQPDFSKIINPTSVMIFRYSALTFNTHLIHYDHNYAKNIEKYPACLVQGPLTTTLLLELLGENLPSNKYIKLFTYRALHPMYVNEPFTICGKQSNCGESYELWAVNQHGHLTMKGTSEIGTVV</sequence>
<dbReference type="Gene3D" id="3.10.129.10">
    <property type="entry name" value="Hotdog Thioesterase"/>
    <property type="match status" value="1"/>
</dbReference>
<dbReference type="SUPFAM" id="SSF54637">
    <property type="entry name" value="Thioesterase/thiol ester dehydrase-isomerase"/>
    <property type="match status" value="1"/>
</dbReference>
<evidence type="ECO:0000313" key="2">
    <source>
        <dbReference type="Proteomes" id="UP001479436"/>
    </source>
</evidence>
<dbReference type="Proteomes" id="UP001479436">
    <property type="component" value="Unassembled WGS sequence"/>
</dbReference>
<dbReference type="InterPro" id="IPR052741">
    <property type="entry name" value="Mitochondrial_HTD2"/>
</dbReference>
<dbReference type="PANTHER" id="PTHR28152">
    <property type="entry name" value="HYDROXYACYL-THIOESTER DEHYDRATASE TYPE 2, MITOCHONDRIAL"/>
    <property type="match status" value="1"/>
</dbReference>
<dbReference type="EMBL" id="JASJQH010000027">
    <property type="protein sequence ID" value="KAK9768235.1"/>
    <property type="molecule type" value="Genomic_DNA"/>
</dbReference>
<keyword evidence="2" id="KW-1185">Reference proteome</keyword>
<protein>
    <submittedName>
        <fullName evidence="1">Uncharacterized protein</fullName>
    </submittedName>
</protein>
<gene>
    <name evidence="1" type="ORF">K7432_001258</name>
</gene>
<dbReference type="InterPro" id="IPR029069">
    <property type="entry name" value="HotDog_dom_sf"/>
</dbReference>